<keyword evidence="2" id="KW-1185">Reference proteome</keyword>
<name>A0ABN3K5S8_9ACTN</name>
<comment type="caution">
    <text evidence="1">The sequence shown here is derived from an EMBL/GenBank/DDBJ whole genome shotgun (WGS) entry which is preliminary data.</text>
</comment>
<protein>
    <submittedName>
        <fullName evidence="1">Uncharacterized protein</fullName>
    </submittedName>
</protein>
<accession>A0ABN3K5S8</accession>
<evidence type="ECO:0000313" key="2">
    <source>
        <dbReference type="Proteomes" id="UP001501638"/>
    </source>
</evidence>
<dbReference type="EMBL" id="BAAASZ010000023">
    <property type="protein sequence ID" value="GAA2447002.1"/>
    <property type="molecule type" value="Genomic_DNA"/>
</dbReference>
<organism evidence="1 2">
    <name type="scientific">Streptomyces macrosporus</name>
    <dbReference type="NCBI Taxonomy" id="44032"/>
    <lineage>
        <taxon>Bacteria</taxon>
        <taxon>Bacillati</taxon>
        <taxon>Actinomycetota</taxon>
        <taxon>Actinomycetes</taxon>
        <taxon>Kitasatosporales</taxon>
        <taxon>Streptomycetaceae</taxon>
        <taxon>Streptomyces</taxon>
    </lineage>
</organism>
<dbReference type="RefSeq" id="WP_344323524.1">
    <property type="nucleotide sequence ID" value="NZ_BAAASZ010000023.1"/>
</dbReference>
<evidence type="ECO:0000313" key="1">
    <source>
        <dbReference type="EMBL" id="GAA2447002.1"/>
    </source>
</evidence>
<gene>
    <name evidence="1" type="ORF">GCM10010405_33030</name>
</gene>
<reference evidence="1 2" key="1">
    <citation type="journal article" date="2019" name="Int. J. Syst. Evol. Microbiol.">
        <title>The Global Catalogue of Microorganisms (GCM) 10K type strain sequencing project: providing services to taxonomists for standard genome sequencing and annotation.</title>
        <authorList>
            <consortium name="The Broad Institute Genomics Platform"/>
            <consortium name="The Broad Institute Genome Sequencing Center for Infectious Disease"/>
            <person name="Wu L."/>
            <person name="Ma J."/>
        </authorList>
    </citation>
    <scope>NUCLEOTIDE SEQUENCE [LARGE SCALE GENOMIC DNA]</scope>
    <source>
        <strain evidence="1 2">JCM 6305</strain>
    </source>
</reference>
<dbReference type="Proteomes" id="UP001501638">
    <property type="component" value="Unassembled WGS sequence"/>
</dbReference>
<proteinExistence type="predicted"/>
<sequence>MGQHVHVRINQGLEVSEEGDLIELSRCRCGATWTRTYRADEADPER</sequence>